<keyword evidence="2" id="KW-1185">Reference proteome</keyword>
<reference evidence="1" key="3">
    <citation type="submission" date="2025-09" db="UniProtKB">
        <authorList>
            <consortium name="Ensembl"/>
        </authorList>
    </citation>
    <scope>IDENTIFICATION</scope>
</reference>
<dbReference type="Proteomes" id="UP000265160">
    <property type="component" value="LG5"/>
</dbReference>
<accession>A0A3P9AWC1</accession>
<evidence type="ECO:0008006" key="3">
    <source>
        <dbReference type="Google" id="ProtNLM"/>
    </source>
</evidence>
<dbReference type="STRING" id="106582.ENSMZEP00005001948"/>
<evidence type="ECO:0000313" key="2">
    <source>
        <dbReference type="Proteomes" id="UP000265160"/>
    </source>
</evidence>
<reference evidence="1" key="2">
    <citation type="submission" date="2025-08" db="UniProtKB">
        <authorList>
            <consortium name="Ensembl"/>
        </authorList>
    </citation>
    <scope>IDENTIFICATION</scope>
</reference>
<evidence type="ECO:0000313" key="1">
    <source>
        <dbReference type="Ensembl" id="ENSMZEP00005001948.1"/>
    </source>
</evidence>
<dbReference type="GeneTree" id="ENSGT00940000178123"/>
<name>A0A3P9AWC1_9CICH</name>
<dbReference type="Ensembl" id="ENSMZET00005002045.1">
    <property type="protein sequence ID" value="ENSMZEP00005001948.1"/>
    <property type="gene ID" value="ENSMZEG00005001566.1"/>
</dbReference>
<reference evidence="1 2" key="1">
    <citation type="journal article" date="2014" name="Nature">
        <title>The genomic substrate for adaptive radiation in African cichlid fish.</title>
        <authorList>
            <person name="Brawand D."/>
            <person name="Wagner C.E."/>
            <person name="Li Y.I."/>
            <person name="Malinsky M."/>
            <person name="Keller I."/>
            <person name="Fan S."/>
            <person name="Simakov O."/>
            <person name="Ng A.Y."/>
            <person name="Lim Z.W."/>
            <person name="Bezault E."/>
            <person name="Turner-Maier J."/>
            <person name="Johnson J."/>
            <person name="Alcazar R."/>
            <person name="Noh H.J."/>
            <person name="Russell P."/>
            <person name="Aken B."/>
            <person name="Alfoldi J."/>
            <person name="Amemiya C."/>
            <person name="Azzouzi N."/>
            <person name="Baroiller J.F."/>
            <person name="Barloy-Hubler F."/>
            <person name="Berlin A."/>
            <person name="Bloomquist R."/>
            <person name="Carleton K.L."/>
            <person name="Conte M.A."/>
            <person name="D'Cotta H."/>
            <person name="Eshel O."/>
            <person name="Gaffney L."/>
            <person name="Galibert F."/>
            <person name="Gante H.F."/>
            <person name="Gnerre S."/>
            <person name="Greuter L."/>
            <person name="Guyon R."/>
            <person name="Haddad N.S."/>
            <person name="Haerty W."/>
            <person name="Harris R.M."/>
            <person name="Hofmann H.A."/>
            <person name="Hourlier T."/>
            <person name="Hulata G."/>
            <person name="Jaffe D.B."/>
            <person name="Lara M."/>
            <person name="Lee A.P."/>
            <person name="MacCallum I."/>
            <person name="Mwaiko S."/>
            <person name="Nikaido M."/>
            <person name="Nishihara H."/>
            <person name="Ozouf-Costaz C."/>
            <person name="Penman D.J."/>
            <person name="Przybylski D."/>
            <person name="Rakotomanga M."/>
            <person name="Renn S.C.P."/>
            <person name="Ribeiro F.J."/>
            <person name="Ron M."/>
            <person name="Salzburger W."/>
            <person name="Sanchez-Pulido L."/>
            <person name="Santos M.E."/>
            <person name="Searle S."/>
            <person name="Sharpe T."/>
            <person name="Swofford R."/>
            <person name="Tan F.J."/>
            <person name="Williams L."/>
            <person name="Young S."/>
            <person name="Yin S."/>
            <person name="Okada N."/>
            <person name="Kocher T.D."/>
            <person name="Miska E.A."/>
            <person name="Lander E.S."/>
            <person name="Venkatesh B."/>
            <person name="Fernald R.D."/>
            <person name="Meyer A."/>
            <person name="Ponting C.P."/>
            <person name="Streelman J.T."/>
            <person name="Lindblad-Toh K."/>
            <person name="Seehausen O."/>
            <person name="Di Palma F."/>
        </authorList>
    </citation>
    <scope>NUCLEOTIDE SEQUENCE</scope>
</reference>
<dbReference type="AlphaFoldDB" id="A0A3P9AWC1"/>
<protein>
    <recommendedName>
        <fullName evidence="3">Transposase Tc1-like domain-containing protein</fullName>
    </recommendedName>
</protein>
<proteinExistence type="predicted"/>
<sequence length="110" mass="12637">MHFEKKKEKNKQNSCIDLGSSLGANLKQLQITRSSVQTAVRVYKLFGCIVTLPRSGRRPKLSPSDERKLVRMLSNNLKKPLLQIQQREQMPCGEKFCIHARGVYDVAFLY</sequence>
<organism evidence="1 2">
    <name type="scientific">Maylandia zebra</name>
    <name type="common">zebra mbuna</name>
    <dbReference type="NCBI Taxonomy" id="106582"/>
    <lineage>
        <taxon>Eukaryota</taxon>
        <taxon>Metazoa</taxon>
        <taxon>Chordata</taxon>
        <taxon>Craniata</taxon>
        <taxon>Vertebrata</taxon>
        <taxon>Euteleostomi</taxon>
        <taxon>Actinopterygii</taxon>
        <taxon>Neopterygii</taxon>
        <taxon>Teleostei</taxon>
        <taxon>Neoteleostei</taxon>
        <taxon>Acanthomorphata</taxon>
        <taxon>Ovalentaria</taxon>
        <taxon>Cichlomorphae</taxon>
        <taxon>Cichliformes</taxon>
        <taxon>Cichlidae</taxon>
        <taxon>African cichlids</taxon>
        <taxon>Pseudocrenilabrinae</taxon>
        <taxon>Haplochromini</taxon>
        <taxon>Maylandia</taxon>
        <taxon>Maylandia zebra complex</taxon>
    </lineage>
</organism>